<proteinExistence type="predicted"/>
<dbReference type="RefSeq" id="WP_100289571.1">
    <property type="nucleotide sequence ID" value="NZ_PHHA01000028.1"/>
</dbReference>
<protein>
    <submittedName>
        <fullName evidence="2">DUF2547 domain-containing protein</fullName>
    </submittedName>
</protein>
<feature type="chain" id="PRO_5014670180" evidence="1">
    <location>
        <begin position="32"/>
        <end position="104"/>
    </location>
</feature>
<organism evidence="2 3">
    <name type="scientific">Conservatibacter flavescens</name>
    <dbReference type="NCBI Taxonomy" id="28161"/>
    <lineage>
        <taxon>Bacteria</taxon>
        <taxon>Pseudomonadati</taxon>
        <taxon>Pseudomonadota</taxon>
        <taxon>Gammaproteobacteria</taxon>
        <taxon>Pasteurellales</taxon>
        <taxon>Pasteurellaceae</taxon>
        <taxon>Conservatibacter</taxon>
    </lineage>
</organism>
<evidence type="ECO:0000313" key="3">
    <source>
        <dbReference type="Proteomes" id="UP000229329"/>
    </source>
</evidence>
<accession>A0A2M8S020</accession>
<sequence length="104" mass="11643">MGNKNKHSFWSQLLLGMLAIFLLPTSQNVSIQTTTQESNYQRTQALEQAQHDTVFAEPSALTPLQSSALAEAEIYPEITPHFALNRFAIETPIRAGPIYSLYFS</sequence>
<dbReference type="NCBIfam" id="NF038363">
    <property type="entry name" value="SecM_small"/>
    <property type="match status" value="1"/>
</dbReference>
<reference evidence="2 3" key="1">
    <citation type="submission" date="2017-11" db="EMBL/GenBank/DDBJ databases">
        <title>Reclassification of Bisgaard taxon 7 as Conservatibacter flavescens gen. nov., sp. nov.</title>
        <authorList>
            <person name="Christensen H."/>
        </authorList>
    </citation>
    <scope>NUCLEOTIDE SEQUENCE [LARGE SCALE GENOMIC DNA]</scope>
    <source>
        <strain evidence="2 3">7_4</strain>
    </source>
</reference>
<comment type="caution">
    <text evidence="2">The sequence shown here is derived from an EMBL/GenBank/DDBJ whole genome shotgun (WGS) entry which is preliminary data.</text>
</comment>
<evidence type="ECO:0000313" key="2">
    <source>
        <dbReference type="EMBL" id="PJG84493.1"/>
    </source>
</evidence>
<dbReference type="Pfam" id="PF10818">
    <property type="entry name" value="SecM_small"/>
    <property type="match status" value="1"/>
</dbReference>
<keyword evidence="1" id="KW-0732">Signal</keyword>
<dbReference type="Proteomes" id="UP000229329">
    <property type="component" value="Unassembled WGS sequence"/>
</dbReference>
<keyword evidence="3" id="KW-1185">Reference proteome</keyword>
<name>A0A2M8S020_9PAST</name>
<dbReference type="OrthoDB" id="5679130at2"/>
<feature type="signal peptide" evidence="1">
    <location>
        <begin position="1"/>
        <end position="31"/>
    </location>
</feature>
<dbReference type="InterPro" id="IPR020508">
    <property type="entry name" value="SecM_small"/>
</dbReference>
<gene>
    <name evidence="2" type="ORF">CVP05_10755</name>
</gene>
<dbReference type="AlphaFoldDB" id="A0A2M8S020"/>
<dbReference type="EMBL" id="PHHA01000028">
    <property type="protein sequence ID" value="PJG84493.1"/>
    <property type="molecule type" value="Genomic_DNA"/>
</dbReference>
<evidence type="ECO:0000256" key="1">
    <source>
        <dbReference type="SAM" id="SignalP"/>
    </source>
</evidence>